<keyword evidence="7" id="KW-1133">Transmembrane helix</keyword>
<evidence type="ECO:0000256" key="2">
    <source>
        <dbReference type="ARBA" id="ARBA00021549"/>
    </source>
</evidence>
<evidence type="ECO:0000256" key="7">
    <source>
        <dbReference type="ARBA" id="ARBA00022989"/>
    </source>
</evidence>
<comment type="similarity">
    <text evidence="9">Belongs to the GSP H family.</text>
</comment>
<evidence type="ECO:0000256" key="1">
    <source>
        <dbReference type="ARBA" id="ARBA00004377"/>
    </source>
</evidence>
<keyword evidence="6" id="KW-0812">Transmembrane</keyword>
<protein>
    <recommendedName>
        <fullName evidence="2">Type II secretion system protein H</fullName>
    </recommendedName>
    <alternativeName>
        <fullName evidence="10">General secretion pathway protein H</fullName>
    </alternativeName>
</protein>
<gene>
    <name evidence="12" type="ORF">Tel_17150</name>
</gene>
<dbReference type="PROSITE" id="PS00409">
    <property type="entry name" value="PROKAR_NTER_METHYL"/>
    <property type="match status" value="1"/>
</dbReference>
<dbReference type="SUPFAM" id="SSF54523">
    <property type="entry name" value="Pili subunits"/>
    <property type="match status" value="1"/>
</dbReference>
<dbReference type="Pfam" id="PF12019">
    <property type="entry name" value="GspH"/>
    <property type="match status" value="1"/>
</dbReference>
<evidence type="ECO:0000256" key="6">
    <source>
        <dbReference type="ARBA" id="ARBA00022692"/>
    </source>
</evidence>
<name>A0A0S2TIJ2_9GAMM</name>
<evidence type="ECO:0000256" key="4">
    <source>
        <dbReference type="ARBA" id="ARBA00022481"/>
    </source>
</evidence>
<organism evidence="12 13">
    <name type="scientific">Candidatus Tenderia electrophaga</name>
    <dbReference type="NCBI Taxonomy" id="1748243"/>
    <lineage>
        <taxon>Bacteria</taxon>
        <taxon>Pseudomonadati</taxon>
        <taxon>Pseudomonadota</taxon>
        <taxon>Gammaproteobacteria</taxon>
        <taxon>Candidatus Tenderiales</taxon>
        <taxon>Candidatus Tenderiaceae</taxon>
        <taxon>Candidatus Tenderia</taxon>
    </lineage>
</organism>
<dbReference type="GO" id="GO:0015627">
    <property type="term" value="C:type II protein secretion system complex"/>
    <property type="evidence" value="ECO:0007669"/>
    <property type="project" value="InterPro"/>
</dbReference>
<evidence type="ECO:0000259" key="11">
    <source>
        <dbReference type="Pfam" id="PF12019"/>
    </source>
</evidence>
<keyword evidence="4" id="KW-0488">Methylation</keyword>
<geneLocation type="plasmid" evidence="12 13">
    <name>unnamed</name>
</geneLocation>
<dbReference type="Proteomes" id="UP000055136">
    <property type="component" value="Plasmid unnamed"/>
</dbReference>
<dbReference type="GO" id="GO:0015628">
    <property type="term" value="P:protein secretion by the type II secretion system"/>
    <property type="evidence" value="ECO:0007669"/>
    <property type="project" value="InterPro"/>
</dbReference>
<evidence type="ECO:0000313" key="12">
    <source>
        <dbReference type="EMBL" id="ALP54982.1"/>
    </source>
</evidence>
<reference evidence="12" key="1">
    <citation type="submission" date="2015-10" db="EMBL/GenBank/DDBJ databases">
        <title>Description of Candidatus Tenderia electrophaga gen. nov, sp. nov., an Uncultivated Electroautotroph from a Biocathode Enrichment.</title>
        <authorList>
            <person name="Eddie B.J."/>
            <person name="Malanoski A.P."/>
            <person name="Wang Z."/>
            <person name="Hall R.J."/>
            <person name="Oh S.D."/>
            <person name="Heiner C."/>
            <person name="Lin B."/>
            <person name="Strycharz-Glaven S.M."/>
        </authorList>
    </citation>
    <scope>NUCLEOTIDE SEQUENCE [LARGE SCALE GENOMIC DNA]</scope>
    <source>
        <strain evidence="12">NRL1</strain>
        <plasmid evidence="12">unnamed</plasmid>
    </source>
</reference>
<evidence type="ECO:0000256" key="8">
    <source>
        <dbReference type="ARBA" id="ARBA00023136"/>
    </source>
</evidence>
<proteinExistence type="inferred from homology"/>
<dbReference type="NCBIfam" id="TIGR02532">
    <property type="entry name" value="IV_pilin_GFxxxE"/>
    <property type="match status" value="1"/>
</dbReference>
<comment type="subcellular location">
    <subcellularLocation>
        <location evidence="1">Cell inner membrane</location>
        <topology evidence="1">Single-pass membrane protein</topology>
    </subcellularLocation>
</comment>
<evidence type="ECO:0000256" key="5">
    <source>
        <dbReference type="ARBA" id="ARBA00022519"/>
    </source>
</evidence>
<keyword evidence="13" id="KW-1185">Reference proteome</keyword>
<dbReference type="Gene3D" id="3.55.40.10">
    <property type="entry name" value="minor pseudopilin epsh domain"/>
    <property type="match status" value="1"/>
</dbReference>
<dbReference type="Pfam" id="PF07963">
    <property type="entry name" value="N_methyl"/>
    <property type="match status" value="1"/>
</dbReference>
<dbReference type="KEGG" id="tee:Tel_17150"/>
<evidence type="ECO:0000313" key="13">
    <source>
        <dbReference type="Proteomes" id="UP000055136"/>
    </source>
</evidence>
<dbReference type="AlphaFoldDB" id="A0A0S2TIJ2"/>
<keyword evidence="12" id="KW-0614">Plasmid</keyword>
<dbReference type="InterPro" id="IPR045584">
    <property type="entry name" value="Pilin-like"/>
</dbReference>
<keyword evidence="5" id="KW-0997">Cell inner membrane</keyword>
<dbReference type="EMBL" id="CP013100">
    <property type="protein sequence ID" value="ALP54982.1"/>
    <property type="molecule type" value="Genomic_DNA"/>
</dbReference>
<feature type="domain" description="General secretion pathway GspH" evidence="11">
    <location>
        <begin position="54"/>
        <end position="154"/>
    </location>
</feature>
<keyword evidence="8" id="KW-0472">Membrane</keyword>
<accession>A0A0S2TIJ2</accession>
<evidence type="ECO:0000256" key="10">
    <source>
        <dbReference type="ARBA" id="ARBA00030775"/>
    </source>
</evidence>
<evidence type="ECO:0000256" key="9">
    <source>
        <dbReference type="ARBA" id="ARBA00025772"/>
    </source>
</evidence>
<sequence>MSMKASRFNNIASTHQRGFTLVELLITLTIAAILISLASPSFSSMIKNNRIASQADELILSLNYARSEAISRGESVSLNSGSVNWHEGWTVDTGDGTTIRNYAALEGSTTLVGSASTLEYRGNGFFAGDGAITFTLCDDRENSTGRAISVSLTGRVENNNMLCNPA</sequence>
<dbReference type="InterPro" id="IPR022346">
    <property type="entry name" value="T2SS_GspH"/>
</dbReference>
<dbReference type="InterPro" id="IPR012902">
    <property type="entry name" value="N_methyl_site"/>
</dbReference>
<evidence type="ECO:0000256" key="3">
    <source>
        <dbReference type="ARBA" id="ARBA00022475"/>
    </source>
</evidence>
<dbReference type="GO" id="GO:0005886">
    <property type="term" value="C:plasma membrane"/>
    <property type="evidence" value="ECO:0007669"/>
    <property type="project" value="UniProtKB-SubCell"/>
</dbReference>
<keyword evidence="3" id="KW-1003">Cell membrane</keyword>